<dbReference type="Gene3D" id="3.90.660.50">
    <property type="match status" value="1"/>
</dbReference>
<dbReference type="AlphaFoldDB" id="A0A438EWN6"/>
<dbReference type="InterPro" id="IPR036188">
    <property type="entry name" value="FAD/NAD-bd_sf"/>
</dbReference>
<dbReference type="Gene3D" id="3.50.50.60">
    <property type="entry name" value="FAD/NAD(P)-binding domain"/>
    <property type="match status" value="1"/>
</dbReference>
<dbReference type="PANTHER" id="PTHR42923:SF45">
    <property type="entry name" value="15-CIS-PHYTOENE DESATURASE, CHLOROPLASTIC_CHROMOPLASTIC"/>
    <property type="match status" value="1"/>
</dbReference>
<dbReference type="InterPro" id="IPR050464">
    <property type="entry name" value="Zeta_carotene_desat/Oxidored"/>
</dbReference>
<dbReference type="Proteomes" id="UP000288805">
    <property type="component" value="Unassembled WGS sequence"/>
</dbReference>
<dbReference type="InterPro" id="IPR002937">
    <property type="entry name" value="Amino_oxidase"/>
</dbReference>
<gene>
    <name evidence="2" type="primary">PDS_0</name>
    <name evidence="2" type="ORF">CK203_095080</name>
</gene>
<accession>A0A438EWN6</accession>
<feature type="domain" description="Amine oxidase" evidence="1">
    <location>
        <begin position="51"/>
        <end position="322"/>
    </location>
</feature>
<reference evidence="2 3" key="1">
    <citation type="journal article" date="2018" name="PLoS Genet.">
        <title>Population sequencing reveals clonal diversity and ancestral inbreeding in the grapevine cultivar Chardonnay.</title>
        <authorList>
            <person name="Roach M.J."/>
            <person name="Johnson D.L."/>
            <person name="Bohlmann J."/>
            <person name="van Vuuren H.J."/>
            <person name="Jones S.J."/>
            <person name="Pretorius I.S."/>
            <person name="Schmidt S.A."/>
            <person name="Borneman A.R."/>
        </authorList>
    </citation>
    <scope>NUCLEOTIDE SEQUENCE [LARGE SCALE GENOMIC DNA]</scope>
    <source>
        <strain evidence="3">cv. Chardonnay</strain>
        <tissue evidence="2">Leaf</tissue>
    </source>
</reference>
<evidence type="ECO:0000313" key="2">
    <source>
        <dbReference type="EMBL" id="RVW52114.1"/>
    </source>
</evidence>
<proteinExistence type="predicted"/>
<evidence type="ECO:0000313" key="3">
    <source>
        <dbReference type="Proteomes" id="UP000288805"/>
    </source>
</evidence>
<dbReference type="EMBL" id="QGNW01001173">
    <property type="protein sequence ID" value="RVW52114.1"/>
    <property type="molecule type" value="Genomic_DNA"/>
</dbReference>
<sequence length="595" mass="68382">MWVIGFSINENLVELEVPSMRCSRLEEIPEKGWLHGKMRMETGMRQAYIYSWKEHSMIFAKPSKPGEFSRFDFPEVLPAPLNGIWAILRNNEMLTWPEKIKFAIGLVPAMLGGQAYVEAQDGLTVKDWMRKQGIPDRVTDEVFIAMSKALNFINPDELSMQCILIALNRFLQEKNGSKMAFLDGNPPERLCMPIVDHIQSLGGQVQLNSRIQKIELNKDGTVKSFVLNNGNVIKGDAYVIATPVDILKLLLPGDWKEIPYFRRLDKLVGVPVINVHIWTKPTILIVQPVVTKLTSKGKENSSSRFDRKLKNTYDHLLFSRINLDKSEIIPVGRVENLEVLAFELGCKVGKLPSLYLGLPLGAPHKSVAVWDGVEERLRRRLAFWKRQYISKGGRLTLIRSTSSNVPIYFMSILRMPRSVRLRLEQFQREFLWGGGALERKIHLIKWPVVCSDKVKRVEEKEALWNQVISRKYGVEEGGWYTWEGREGFGVGLWKEIRKEGSRLSNYIGFSMGNGRSTRFWLDSWCGDEALCNSFPSLFALAVFKKEWVAEVWDSSIEGGSWSPHFLRAFNDWEVVLVECLLMFKERKLVQKWRIG</sequence>
<organism evidence="2 3">
    <name type="scientific">Vitis vinifera</name>
    <name type="common">Grape</name>
    <dbReference type="NCBI Taxonomy" id="29760"/>
    <lineage>
        <taxon>Eukaryota</taxon>
        <taxon>Viridiplantae</taxon>
        <taxon>Streptophyta</taxon>
        <taxon>Embryophyta</taxon>
        <taxon>Tracheophyta</taxon>
        <taxon>Spermatophyta</taxon>
        <taxon>Magnoliopsida</taxon>
        <taxon>eudicotyledons</taxon>
        <taxon>Gunneridae</taxon>
        <taxon>Pentapetalae</taxon>
        <taxon>rosids</taxon>
        <taxon>Vitales</taxon>
        <taxon>Vitaceae</taxon>
        <taxon>Viteae</taxon>
        <taxon>Vitis</taxon>
    </lineage>
</organism>
<protein>
    <submittedName>
        <fullName evidence="2">15-cis-phytoene desaturase, chloroplastic/chromoplastic</fullName>
    </submittedName>
</protein>
<dbReference type="GO" id="GO:0016491">
    <property type="term" value="F:oxidoreductase activity"/>
    <property type="evidence" value="ECO:0007669"/>
    <property type="project" value="InterPro"/>
</dbReference>
<dbReference type="Pfam" id="PF01593">
    <property type="entry name" value="Amino_oxidase"/>
    <property type="match status" value="1"/>
</dbReference>
<dbReference type="PANTHER" id="PTHR42923">
    <property type="entry name" value="PROTOPORPHYRINOGEN OXIDASE"/>
    <property type="match status" value="1"/>
</dbReference>
<comment type="caution">
    <text evidence="2">The sequence shown here is derived from an EMBL/GenBank/DDBJ whole genome shotgun (WGS) entry which is preliminary data.</text>
</comment>
<evidence type="ECO:0000259" key="1">
    <source>
        <dbReference type="Pfam" id="PF01593"/>
    </source>
</evidence>
<name>A0A438EWN6_VITVI</name>
<dbReference type="SUPFAM" id="SSF51905">
    <property type="entry name" value="FAD/NAD(P)-binding domain"/>
    <property type="match status" value="1"/>
</dbReference>